<keyword evidence="3" id="KW-1185">Reference proteome</keyword>
<dbReference type="Proteomes" id="UP000069443">
    <property type="component" value="Unassembled WGS sequence"/>
</dbReference>
<gene>
    <name evidence="2" type="ORF">RMCC_2719</name>
</gene>
<evidence type="ECO:0000313" key="3">
    <source>
        <dbReference type="Proteomes" id="UP000069443"/>
    </source>
</evidence>
<comment type="caution">
    <text evidence="2">The sequence shown here is derived from an EMBL/GenBank/DDBJ whole genome shotgun (WGS) entry which is preliminary data.</text>
</comment>
<dbReference type="STRING" id="228230.RMCC_2719"/>
<dbReference type="EMBL" id="BCSY01000044">
    <property type="protein sequence ID" value="GAS95753.1"/>
    <property type="molecule type" value="Genomic_DNA"/>
</dbReference>
<feature type="region of interest" description="Disordered" evidence="1">
    <location>
        <begin position="1"/>
        <end position="40"/>
    </location>
</feature>
<sequence>MTAAWDIAPVPGSEGRRPLMTGPRSERPAPRPRQRLIQPGPPRLLAFSQQDNRERWFKGLGCGHFLSFDPRIEVSEVCGPLASEITGLFADGVRMADRRNFGDDRCPVEPLRDVQAIASSVRDLRRDLVEALVRVRAGAPEGMRDRLAALVRDRDYERAPEIAESDLVSGAWVDVLVAYVSPVSDDVVAVVKAQPADRVSVLDLPITDALSTASEFRLGLWQRVRRLQSRFPELQRRRVMLLQGRAARSEVDLAAQQRTDETLRRLGLS</sequence>
<dbReference type="AlphaFoldDB" id="A0A100WD26"/>
<reference evidence="3" key="2">
    <citation type="submission" date="2016-02" db="EMBL/GenBank/DDBJ databases">
        <title>Draft genome sequence of five rapidly growing Mycobacterium species.</title>
        <authorList>
            <person name="Katahira K."/>
            <person name="Gotou Y."/>
            <person name="Iida K."/>
            <person name="Ogura Y."/>
            <person name="Hayashi T."/>
        </authorList>
    </citation>
    <scope>NUCLEOTIDE SEQUENCE [LARGE SCALE GENOMIC DNA]</scope>
    <source>
        <strain evidence="3">JCM15298</strain>
    </source>
</reference>
<protein>
    <submittedName>
        <fullName evidence="2">Uncharacterized protein</fullName>
    </submittedName>
</protein>
<evidence type="ECO:0000256" key="1">
    <source>
        <dbReference type="SAM" id="MobiDB-lite"/>
    </source>
</evidence>
<accession>A0A100WD26</accession>
<proteinExistence type="predicted"/>
<name>A0A100WD26_MYCCR</name>
<organism evidence="2 3">
    <name type="scientific">Mycolicibacterium canariasense</name>
    <name type="common">Mycobacterium canariasense</name>
    <dbReference type="NCBI Taxonomy" id="228230"/>
    <lineage>
        <taxon>Bacteria</taxon>
        <taxon>Bacillati</taxon>
        <taxon>Actinomycetota</taxon>
        <taxon>Actinomycetes</taxon>
        <taxon>Mycobacteriales</taxon>
        <taxon>Mycobacteriaceae</taxon>
        <taxon>Mycolicibacterium</taxon>
    </lineage>
</organism>
<evidence type="ECO:0000313" key="2">
    <source>
        <dbReference type="EMBL" id="GAS95753.1"/>
    </source>
</evidence>
<reference evidence="3" key="1">
    <citation type="journal article" date="2016" name="Genome Announc.">
        <title>Draft Genome Sequences of Five Rapidly Growing Mycobacterium Species, M. thermoresistibile, M. fortuitum subsp. acetamidolyticum, M. canariasense, M. brisbanense, and M. novocastrense.</title>
        <authorList>
            <person name="Katahira K."/>
            <person name="Ogura Y."/>
            <person name="Gotoh Y."/>
            <person name="Hayashi T."/>
        </authorList>
    </citation>
    <scope>NUCLEOTIDE SEQUENCE [LARGE SCALE GENOMIC DNA]</scope>
    <source>
        <strain evidence="3">JCM15298</strain>
    </source>
</reference>